<evidence type="ECO:0000313" key="2">
    <source>
        <dbReference type="EMBL" id="MBJ6366837.1"/>
    </source>
</evidence>
<feature type="chain" id="PRO_5035232694" description="Lipoprotein" evidence="1">
    <location>
        <begin position="25"/>
        <end position="167"/>
    </location>
</feature>
<evidence type="ECO:0000313" key="3">
    <source>
        <dbReference type="Proteomes" id="UP000610931"/>
    </source>
</evidence>
<evidence type="ECO:0000256" key="1">
    <source>
        <dbReference type="SAM" id="SignalP"/>
    </source>
</evidence>
<dbReference type="Proteomes" id="UP000610931">
    <property type="component" value="Unassembled WGS sequence"/>
</dbReference>
<sequence length="167" mass="18987">MKKRSTYHAILTLLSVFICSCAPTKPMEAPTYNIKSSPKLIFLNYAIKKNSDDTKTVRFVNKIVTEGKLKSYGNKYIKTGHPGDLKCVQLDKTGKALHEHIIKNPLIKSFEYLNDSRSFEKKTVNLDSTSFSLRLQLNPLTKSIMISEIMAYKKNDQILIRTAINSL</sequence>
<accession>A0A8J7ILW5</accession>
<comment type="caution">
    <text evidence="2">The sequence shown here is derived from an EMBL/GenBank/DDBJ whole genome shotgun (WGS) entry which is preliminary data.</text>
</comment>
<keyword evidence="1" id="KW-0732">Signal</keyword>
<dbReference type="EMBL" id="JAELVQ010000002">
    <property type="protein sequence ID" value="MBJ6366837.1"/>
    <property type="molecule type" value="Genomic_DNA"/>
</dbReference>
<keyword evidence="3" id="KW-1185">Reference proteome</keyword>
<gene>
    <name evidence="2" type="ORF">JF259_01930</name>
</gene>
<protein>
    <recommendedName>
        <fullName evidence="4">Lipoprotein</fullName>
    </recommendedName>
</protein>
<dbReference type="AlphaFoldDB" id="A0A8J7ILW5"/>
<dbReference type="PROSITE" id="PS51257">
    <property type="entry name" value="PROKAR_LIPOPROTEIN"/>
    <property type="match status" value="1"/>
</dbReference>
<feature type="signal peptide" evidence="1">
    <location>
        <begin position="1"/>
        <end position="24"/>
    </location>
</feature>
<reference evidence="2" key="1">
    <citation type="submission" date="2020-12" db="EMBL/GenBank/DDBJ databases">
        <title>Snuella sp. nov., isolated from sediment in Incheon.</title>
        <authorList>
            <person name="Kim W."/>
        </authorList>
    </citation>
    <scope>NUCLEOTIDE SEQUENCE</scope>
    <source>
        <strain evidence="2">CAU 1569</strain>
    </source>
</reference>
<proteinExistence type="predicted"/>
<evidence type="ECO:0008006" key="4">
    <source>
        <dbReference type="Google" id="ProtNLM"/>
    </source>
</evidence>
<organism evidence="2 3">
    <name type="scientific">Snuella sedimenti</name>
    <dbReference type="NCBI Taxonomy" id="2798802"/>
    <lineage>
        <taxon>Bacteria</taxon>
        <taxon>Pseudomonadati</taxon>
        <taxon>Bacteroidota</taxon>
        <taxon>Flavobacteriia</taxon>
        <taxon>Flavobacteriales</taxon>
        <taxon>Flavobacteriaceae</taxon>
        <taxon>Snuella</taxon>
    </lineage>
</organism>
<name>A0A8J7ILW5_9FLAO</name>